<evidence type="ECO:0000256" key="1">
    <source>
        <dbReference type="ARBA" id="ARBA00004196"/>
    </source>
</evidence>
<dbReference type="EMBL" id="UINC01196090">
    <property type="protein sequence ID" value="SVE12950.1"/>
    <property type="molecule type" value="Genomic_DNA"/>
</dbReference>
<evidence type="ECO:0000259" key="4">
    <source>
        <dbReference type="Pfam" id="PF13407"/>
    </source>
</evidence>
<protein>
    <recommendedName>
        <fullName evidence="4">Periplasmic binding protein domain-containing protein</fullName>
    </recommendedName>
</protein>
<feature type="non-terminal residue" evidence="5">
    <location>
        <position position="137"/>
    </location>
</feature>
<feature type="region of interest" description="Disordered" evidence="3">
    <location>
        <begin position="30"/>
        <end position="58"/>
    </location>
</feature>
<evidence type="ECO:0000256" key="2">
    <source>
        <dbReference type="ARBA" id="ARBA00007639"/>
    </source>
</evidence>
<feature type="domain" description="Periplasmic binding protein" evidence="4">
    <location>
        <begin position="65"/>
        <end position="136"/>
    </location>
</feature>
<dbReference type="InterPro" id="IPR025997">
    <property type="entry name" value="SBP_2_dom"/>
</dbReference>
<dbReference type="Pfam" id="PF13407">
    <property type="entry name" value="Peripla_BP_4"/>
    <property type="match status" value="1"/>
</dbReference>
<reference evidence="5" key="1">
    <citation type="submission" date="2018-05" db="EMBL/GenBank/DDBJ databases">
        <authorList>
            <person name="Lanie J.A."/>
            <person name="Ng W.-L."/>
            <person name="Kazmierczak K.M."/>
            <person name="Andrzejewski T.M."/>
            <person name="Davidsen T.M."/>
            <person name="Wayne K.J."/>
            <person name="Tettelin H."/>
            <person name="Glass J.I."/>
            <person name="Rusch D."/>
            <person name="Podicherti R."/>
            <person name="Tsui H.-C.T."/>
            <person name="Winkler M.E."/>
        </authorList>
    </citation>
    <scope>NUCLEOTIDE SEQUENCE</scope>
</reference>
<dbReference type="PANTHER" id="PTHR30036">
    <property type="entry name" value="D-XYLOSE-BINDING PERIPLASMIC PROTEIN"/>
    <property type="match status" value="1"/>
</dbReference>
<organism evidence="5">
    <name type="scientific">marine metagenome</name>
    <dbReference type="NCBI Taxonomy" id="408172"/>
    <lineage>
        <taxon>unclassified sequences</taxon>
        <taxon>metagenomes</taxon>
        <taxon>ecological metagenomes</taxon>
    </lineage>
</organism>
<dbReference type="SUPFAM" id="SSF53822">
    <property type="entry name" value="Periplasmic binding protein-like I"/>
    <property type="match status" value="1"/>
</dbReference>
<comment type="similarity">
    <text evidence="2">Belongs to the bacterial solute-binding protein 2 family.</text>
</comment>
<sequence length="137" mass="15013">MKFPAKKSLLRSSIHLVLVSALSLFASCGKGEDPSGDTNRTDTNGSAEWWQKKQDDGGDKKKLRIAFVTNQIADFWNIAKAGCRDASKDLGIEIEVKMPPERSATLQKQIVEDLLNSGIEGIAISPLDADNQTPWLN</sequence>
<dbReference type="PROSITE" id="PS51257">
    <property type="entry name" value="PROKAR_LIPOPROTEIN"/>
    <property type="match status" value="1"/>
</dbReference>
<evidence type="ECO:0000256" key="3">
    <source>
        <dbReference type="SAM" id="MobiDB-lite"/>
    </source>
</evidence>
<gene>
    <name evidence="5" type="ORF">METZ01_LOCUS465804</name>
</gene>
<comment type="subcellular location">
    <subcellularLocation>
        <location evidence="1">Cell envelope</location>
    </subcellularLocation>
</comment>
<dbReference type="InterPro" id="IPR050555">
    <property type="entry name" value="Bact_Solute-Bind_Prot2"/>
</dbReference>
<dbReference type="GO" id="GO:0030246">
    <property type="term" value="F:carbohydrate binding"/>
    <property type="evidence" value="ECO:0007669"/>
    <property type="project" value="TreeGrafter"/>
</dbReference>
<dbReference type="AlphaFoldDB" id="A0A383AZI1"/>
<dbReference type="InterPro" id="IPR028082">
    <property type="entry name" value="Peripla_BP_I"/>
</dbReference>
<dbReference type="PANTHER" id="PTHR30036:SF7">
    <property type="entry name" value="ABC TRANSPORTER PERIPLASMIC-BINDING PROTEIN YPHF"/>
    <property type="match status" value="1"/>
</dbReference>
<name>A0A383AZI1_9ZZZZ</name>
<dbReference type="GO" id="GO:0030288">
    <property type="term" value="C:outer membrane-bounded periplasmic space"/>
    <property type="evidence" value="ECO:0007669"/>
    <property type="project" value="TreeGrafter"/>
</dbReference>
<feature type="compositionally biased region" description="Polar residues" evidence="3">
    <location>
        <begin position="36"/>
        <end position="46"/>
    </location>
</feature>
<dbReference type="Gene3D" id="3.40.50.2300">
    <property type="match status" value="1"/>
</dbReference>
<proteinExistence type="inferred from homology"/>
<accession>A0A383AZI1</accession>
<evidence type="ECO:0000313" key="5">
    <source>
        <dbReference type="EMBL" id="SVE12950.1"/>
    </source>
</evidence>